<organism evidence="3 4">
    <name type="scientific">Eschrichtius robustus</name>
    <name type="common">California gray whale</name>
    <name type="synonym">Eschrichtius gibbosus</name>
    <dbReference type="NCBI Taxonomy" id="9764"/>
    <lineage>
        <taxon>Eukaryota</taxon>
        <taxon>Metazoa</taxon>
        <taxon>Chordata</taxon>
        <taxon>Craniata</taxon>
        <taxon>Vertebrata</taxon>
        <taxon>Euteleostomi</taxon>
        <taxon>Mammalia</taxon>
        <taxon>Eutheria</taxon>
        <taxon>Laurasiatheria</taxon>
        <taxon>Artiodactyla</taxon>
        <taxon>Whippomorpha</taxon>
        <taxon>Cetacea</taxon>
        <taxon>Mysticeti</taxon>
        <taxon>Eschrichtiidae</taxon>
        <taxon>Eschrichtius</taxon>
    </lineage>
</organism>
<proteinExistence type="predicted"/>
<keyword evidence="1" id="KW-0472">Membrane</keyword>
<dbReference type="Pfam" id="PF01352">
    <property type="entry name" value="KRAB"/>
    <property type="match status" value="1"/>
</dbReference>
<name>A0AB34GH71_ESCRO</name>
<reference evidence="3 4" key="1">
    <citation type="submission" date="2022-11" db="EMBL/GenBank/DDBJ databases">
        <title>Whole genome sequence of Eschrichtius robustus ER-17-0199.</title>
        <authorList>
            <person name="Bruniche-Olsen A."/>
            <person name="Black A.N."/>
            <person name="Fields C.J."/>
            <person name="Walden K."/>
            <person name="Dewoody J.A."/>
        </authorList>
    </citation>
    <scope>NUCLEOTIDE SEQUENCE [LARGE SCALE GENOMIC DNA]</scope>
    <source>
        <strain evidence="3">ER-17-0199</strain>
        <tissue evidence="3">Blubber</tissue>
    </source>
</reference>
<dbReference type="Gene3D" id="6.10.140.140">
    <property type="match status" value="1"/>
</dbReference>
<dbReference type="PANTHER" id="PTHR23232">
    <property type="entry name" value="KRAB DOMAIN C2H2 ZINC FINGER"/>
    <property type="match status" value="1"/>
</dbReference>
<keyword evidence="1" id="KW-1133">Transmembrane helix</keyword>
<dbReference type="InterPro" id="IPR050169">
    <property type="entry name" value="Krueppel_C2H2_ZnF"/>
</dbReference>
<evidence type="ECO:0000313" key="3">
    <source>
        <dbReference type="EMBL" id="KAJ8777870.1"/>
    </source>
</evidence>
<dbReference type="SUPFAM" id="SSF109640">
    <property type="entry name" value="KRAB domain (Kruppel-associated box)"/>
    <property type="match status" value="1"/>
</dbReference>
<protein>
    <recommendedName>
        <fullName evidence="2">KRAB domain-containing protein</fullName>
    </recommendedName>
</protein>
<feature type="domain" description="KRAB" evidence="2">
    <location>
        <begin position="118"/>
        <end position="189"/>
    </location>
</feature>
<dbReference type="GO" id="GO:0006355">
    <property type="term" value="P:regulation of DNA-templated transcription"/>
    <property type="evidence" value="ECO:0007669"/>
    <property type="project" value="InterPro"/>
</dbReference>
<dbReference type="PANTHER" id="PTHR23232:SF131">
    <property type="entry name" value="KRAB DOMAIN-CONTAINING PROTEIN"/>
    <property type="match status" value="1"/>
</dbReference>
<dbReference type="PROSITE" id="PS50805">
    <property type="entry name" value="KRAB"/>
    <property type="match status" value="1"/>
</dbReference>
<dbReference type="AlphaFoldDB" id="A0AB34GH71"/>
<evidence type="ECO:0000256" key="1">
    <source>
        <dbReference type="SAM" id="Phobius"/>
    </source>
</evidence>
<accession>A0AB34GH71</accession>
<comment type="caution">
    <text evidence="3">The sequence shown here is derived from an EMBL/GenBank/DDBJ whole genome shotgun (WGS) entry which is preliminary data.</text>
</comment>
<dbReference type="Proteomes" id="UP001159641">
    <property type="component" value="Unassembled WGS sequence"/>
</dbReference>
<keyword evidence="1" id="KW-0812">Transmembrane</keyword>
<dbReference type="EMBL" id="JAIQCJ010002285">
    <property type="protein sequence ID" value="KAJ8777870.1"/>
    <property type="molecule type" value="Genomic_DNA"/>
</dbReference>
<keyword evidence="4" id="KW-1185">Reference proteome</keyword>
<dbReference type="CDD" id="cd07765">
    <property type="entry name" value="KRAB_A-box"/>
    <property type="match status" value="1"/>
</dbReference>
<evidence type="ECO:0000313" key="4">
    <source>
        <dbReference type="Proteomes" id="UP001159641"/>
    </source>
</evidence>
<sequence>MVNVVFDLRAQQNSSRATKYPAHAPLRHFVGHPPGPGNFVKSEIPKFPDFSTTLKIPVSHLPGSRGKGYRLRSAKETHRAQSRRIPTVKLPFLLHVFVAFVVIAGYTLQVLSILLGSMSFRDVTVGFTQEEWQHLDPAQRMLYRDVMLENYHNLVSAGYFITKPKVIFKLEQGEEPWILEEEFLYQSFPGELVSTRQDEALGNYILGGWFRS</sequence>
<dbReference type="InterPro" id="IPR001909">
    <property type="entry name" value="KRAB"/>
</dbReference>
<gene>
    <name evidence="3" type="ORF">J1605_014127</name>
</gene>
<dbReference type="InterPro" id="IPR036051">
    <property type="entry name" value="KRAB_dom_sf"/>
</dbReference>
<dbReference type="SMART" id="SM00349">
    <property type="entry name" value="KRAB"/>
    <property type="match status" value="1"/>
</dbReference>
<evidence type="ECO:0000259" key="2">
    <source>
        <dbReference type="PROSITE" id="PS50805"/>
    </source>
</evidence>
<feature type="transmembrane region" description="Helical" evidence="1">
    <location>
        <begin position="92"/>
        <end position="115"/>
    </location>
</feature>